<organism evidence="3 4">
    <name type="scientific">Pararcticibacter amylolyticus</name>
    <dbReference type="NCBI Taxonomy" id="2173175"/>
    <lineage>
        <taxon>Bacteria</taxon>
        <taxon>Pseudomonadati</taxon>
        <taxon>Bacteroidota</taxon>
        <taxon>Sphingobacteriia</taxon>
        <taxon>Sphingobacteriales</taxon>
        <taxon>Sphingobacteriaceae</taxon>
        <taxon>Pararcticibacter</taxon>
    </lineage>
</organism>
<protein>
    <submittedName>
        <fullName evidence="3">N-acylglucosamine 2-epimerase</fullName>
    </submittedName>
</protein>
<dbReference type="EMBL" id="QEAS01000004">
    <property type="protein sequence ID" value="PWG81521.1"/>
    <property type="molecule type" value="Genomic_DNA"/>
</dbReference>
<dbReference type="FunFam" id="1.50.10.10:FF:000021">
    <property type="entry name" value="N-acylglucosamine 2-epimerase"/>
    <property type="match status" value="1"/>
</dbReference>
<dbReference type="OrthoDB" id="618431at2"/>
<evidence type="ECO:0000313" key="3">
    <source>
        <dbReference type="EMBL" id="PWG81521.1"/>
    </source>
</evidence>
<dbReference type="Proteomes" id="UP000245647">
    <property type="component" value="Unassembled WGS sequence"/>
</dbReference>
<dbReference type="AlphaFoldDB" id="A0A2U2PJE9"/>
<dbReference type="Gene3D" id="1.50.10.10">
    <property type="match status" value="1"/>
</dbReference>
<accession>A0A2U2PJE9</accession>
<dbReference type="GO" id="GO:0016853">
    <property type="term" value="F:isomerase activity"/>
    <property type="evidence" value="ECO:0007669"/>
    <property type="project" value="UniProtKB-KW"/>
</dbReference>
<proteinExistence type="inferred from homology"/>
<evidence type="ECO:0000256" key="2">
    <source>
        <dbReference type="ARBA" id="ARBA00023235"/>
    </source>
</evidence>
<dbReference type="PANTHER" id="PTHR15108">
    <property type="entry name" value="N-ACYLGLUCOSAMINE-2-EPIMERASE"/>
    <property type="match status" value="1"/>
</dbReference>
<reference evidence="3 4" key="1">
    <citation type="submission" date="2018-04" db="EMBL/GenBank/DDBJ databases">
        <title>Pedobacter chongqingensis sp. nov., isolated from a rottenly hemp rope.</title>
        <authorList>
            <person name="Cai Y."/>
        </authorList>
    </citation>
    <scope>NUCLEOTIDE SEQUENCE [LARGE SCALE GENOMIC DNA]</scope>
    <source>
        <strain evidence="3 4">FJ4-8</strain>
    </source>
</reference>
<gene>
    <name evidence="3" type="ORF">DDR33_06735</name>
</gene>
<dbReference type="InterPro" id="IPR008928">
    <property type="entry name" value="6-hairpin_glycosidase_sf"/>
</dbReference>
<dbReference type="InterPro" id="IPR010819">
    <property type="entry name" value="AGE/CE"/>
</dbReference>
<keyword evidence="4" id="KW-1185">Reference proteome</keyword>
<dbReference type="RefSeq" id="WP_109415005.1">
    <property type="nucleotide sequence ID" value="NZ_QEAS01000004.1"/>
</dbReference>
<dbReference type="InterPro" id="IPR012341">
    <property type="entry name" value="6hp_glycosidase-like_sf"/>
</dbReference>
<dbReference type="GO" id="GO:0005975">
    <property type="term" value="P:carbohydrate metabolic process"/>
    <property type="evidence" value="ECO:0007669"/>
    <property type="project" value="InterPro"/>
</dbReference>
<keyword evidence="2" id="KW-0413">Isomerase</keyword>
<evidence type="ECO:0000313" key="4">
    <source>
        <dbReference type="Proteomes" id="UP000245647"/>
    </source>
</evidence>
<dbReference type="CDD" id="cd00249">
    <property type="entry name" value="AGE"/>
    <property type="match status" value="1"/>
</dbReference>
<comment type="similarity">
    <text evidence="1">Belongs to the N-acylglucosamine 2-epimerase family.</text>
</comment>
<dbReference type="Pfam" id="PF07221">
    <property type="entry name" value="GlcNAc_2-epim"/>
    <property type="match status" value="1"/>
</dbReference>
<name>A0A2U2PJE9_9SPHI</name>
<dbReference type="InterPro" id="IPR034116">
    <property type="entry name" value="AGE_dom"/>
</dbReference>
<comment type="caution">
    <text evidence="3">The sequence shown here is derived from an EMBL/GenBank/DDBJ whole genome shotgun (WGS) entry which is preliminary data.</text>
</comment>
<evidence type="ECO:0000256" key="1">
    <source>
        <dbReference type="ARBA" id="ARBA00008558"/>
    </source>
</evidence>
<dbReference type="SUPFAM" id="SSF48208">
    <property type="entry name" value="Six-hairpin glycosidases"/>
    <property type="match status" value="1"/>
</dbReference>
<sequence>MKDLSSYAALYAGSLMDDVLPFWLKNSPDKEYGGYFTCLDREGRVFDTDKFVWLQARQVWTFSMLWNQLEKKQEWLDCALHGARFLEKSGRDAKGDWYFSLTREGKPIVQPYNIFSDCFATMAFAQLYKATNDKGYCDIAADTFHRILTRAENPKGQYSKAFPGTRPLRSFSLPMILSNLVLEIEHILEPRLVEQTIAGGISTVMDTFYQPASGLILESVNPDGSFSDTFEGRLVNPGHVLEAMWFMMDLAERRNDMALISKALEISFNALEYGWDKEHGGIFYFLDIKGHPPQQLEWDQKLWWVHAEAIVCMLKGYRHTGDARCLYWFERLHDYTWERFRDAEKGEWFGYLNRQGEVLLPLKGGKWKGCFHVPRALYQGWKTLELILEKEDRSIKAY</sequence>